<reference evidence="2 3" key="1">
    <citation type="journal article" date="2014" name="BMC Genomics">
        <title>Comparative genome sequencing reveals chemotype-specific gene clusters in the toxigenic black mold Stachybotrys.</title>
        <authorList>
            <person name="Semeiks J."/>
            <person name="Borek D."/>
            <person name="Otwinowski Z."/>
            <person name="Grishin N.V."/>
        </authorList>
    </citation>
    <scope>NUCLEOTIDE SEQUENCE [LARGE SCALE GENOMIC DNA]</scope>
    <source>
        <strain evidence="3">CBS 109288 / IBT 7711</strain>
    </source>
</reference>
<feature type="region of interest" description="Disordered" evidence="1">
    <location>
        <begin position="1"/>
        <end position="35"/>
    </location>
</feature>
<name>A0A084ALZ4_STACB</name>
<evidence type="ECO:0000256" key="1">
    <source>
        <dbReference type="SAM" id="MobiDB-lite"/>
    </source>
</evidence>
<accession>A0A084ALZ4</accession>
<feature type="compositionally biased region" description="Low complexity" evidence="1">
    <location>
        <begin position="15"/>
        <end position="26"/>
    </location>
</feature>
<keyword evidence="3" id="KW-1185">Reference proteome</keyword>
<dbReference type="AlphaFoldDB" id="A0A084ALZ4"/>
<protein>
    <submittedName>
        <fullName evidence="2">Uncharacterized protein</fullName>
    </submittedName>
</protein>
<organism evidence="2 3">
    <name type="scientific">Stachybotrys chartarum (strain CBS 109288 / IBT 7711)</name>
    <name type="common">Toxic black mold</name>
    <name type="synonym">Stilbospora chartarum</name>
    <dbReference type="NCBI Taxonomy" id="1280523"/>
    <lineage>
        <taxon>Eukaryota</taxon>
        <taxon>Fungi</taxon>
        <taxon>Dikarya</taxon>
        <taxon>Ascomycota</taxon>
        <taxon>Pezizomycotina</taxon>
        <taxon>Sordariomycetes</taxon>
        <taxon>Hypocreomycetidae</taxon>
        <taxon>Hypocreales</taxon>
        <taxon>Stachybotryaceae</taxon>
        <taxon>Stachybotrys</taxon>
    </lineage>
</organism>
<sequence length="120" mass="12385">MFARKRQKAPDQQEAAAASPTKASAAGRREQSLPNELLAAGTRVGESPNSSRFKLHLGKVAASLCLAAYVSGRPSTSAVRLQARDLRDASRSSVTGGPLAESCSNFAGPKAMEAAIAEGS</sequence>
<evidence type="ECO:0000313" key="3">
    <source>
        <dbReference type="Proteomes" id="UP000028045"/>
    </source>
</evidence>
<dbReference type="Proteomes" id="UP000028045">
    <property type="component" value="Unassembled WGS sequence"/>
</dbReference>
<evidence type="ECO:0000313" key="2">
    <source>
        <dbReference type="EMBL" id="KEY66323.1"/>
    </source>
</evidence>
<proteinExistence type="predicted"/>
<dbReference type="EMBL" id="KL648661">
    <property type="protein sequence ID" value="KEY66323.1"/>
    <property type="molecule type" value="Genomic_DNA"/>
</dbReference>
<dbReference type="HOGENOM" id="CLU_2051197_0_0_1"/>
<gene>
    <name evidence="2" type="ORF">S7711_10627</name>
</gene>